<keyword evidence="1" id="KW-0812">Transmembrane</keyword>
<evidence type="ECO:0000256" key="1">
    <source>
        <dbReference type="SAM" id="Phobius"/>
    </source>
</evidence>
<proteinExistence type="predicted"/>
<dbReference type="GeneID" id="19319198"/>
<dbReference type="OrthoDB" id="2524788at2759"/>
<accession>A0A061H335</accession>
<dbReference type="RefSeq" id="XP_007880821.1">
    <property type="nucleotide sequence ID" value="XM_007882630.1"/>
</dbReference>
<evidence type="ECO:0000313" key="2">
    <source>
        <dbReference type="EMBL" id="EPQ27177.1"/>
    </source>
</evidence>
<feature type="transmembrane region" description="Helical" evidence="1">
    <location>
        <begin position="106"/>
        <end position="123"/>
    </location>
</feature>
<dbReference type="eggNOG" id="ENOG502S8T8">
    <property type="taxonomic scope" value="Eukaryota"/>
</dbReference>
<protein>
    <submittedName>
        <fullName evidence="2">Uncharacterized protein</fullName>
    </submittedName>
</protein>
<dbReference type="AlphaFoldDB" id="A0A061H335"/>
<name>A0A061H335_9BASI</name>
<dbReference type="Proteomes" id="UP000053664">
    <property type="component" value="Unassembled WGS sequence"/>
</dbReference>
<dbReference type="HOGENOM" id="CLU_124043_0_0_1"/>
<reference evidence="2 3" key="1">
    <citation type="journal article" date="2013" name="Plant Cell">
        <title>The transition from a phytopathogenic smut ancestor to an anamorphic biocontrol agent deciphered by comparative whole-genome analysis.</title>
        <authorList>
            <person name="Lefebvre F."/>
            <person name="Joly D.L."/>
            <person name="Labbe C."/>
            <person name="Teichmann B."/>
            <person name="Linning R."/>
            <person name="Belzile F."/>
            <person name="Bakkeren G."/>
            <person name="Belanger R.R."/>
        </authorList>
    </citation>
    <scope>NUCLEOTIDE SEQUENCE [LARGE SCALE GENOMIC DNA]</scope>
    <source>
        <strain evidence="2 3">PF-1</strain>
    </source>
</reference>
<feature type="transmembrane region" description="Helical" evidence="1">
    <location>
        <begin position="59"/>
        <end position="80"/>
    </location>
</feature>
<keyword evidence="1" id="KW-1133">Transmembrane helix</keyword>
<organism evidence="2 3">
    <name type="scientific">Pseudozyma flocculosa PF-1</name>
    <dbReference type="NCBI Taxonomy" id="1277687"/>
    <lineage>
        <taxon>Eukaryota</taxon>
        <taxon>Fungi</taxon>
        <taxon>Dikarya</taxon>
        <taxon>Basidiomycota</taxon>
        <taxon>Ustilaginomycotina</taxon>
        <taxon>Ustilaginomycetes</taxon>
        <taxon>Ustilaginales</taxon>
        <taxon>Ustilaginaceae</taxon>
        <taxon>Pseudozyma</taxon>
    </lineage>
</organism>
<dbReference type="KEGG" id="pfp:PFL1_05100"/>
<keyword evidence="1" id="KW-0472">Membrane</keyword>
<evidence type="ECO:0000313" key="3">
    <source>
        <dbReference type="Proteomes" id="UP000053664"/>
    </source>
</evidence>
<gene>
    <name evidence="2" type="ORF">PFL1_05100</name>
</gene>
<dbReference type="EMBL" id="KE361640">
    <property type="protein sequence ID" value="EPQ27177.1"/>
    <property type="molecule type" value="Genomic_DNA"/>
</dbReference>
<sequence>MSQQVSQQLQAVGVEEDKAYYLGRYGVKGLQYGCLLATPLYAVRALRRGTFSLRGLMRANWITPAAGAGLGSATGLITAANLDHKSLSASAQNLRLDANRVRSDDLHLIGSVLGALVIPALFLRRVGLINGLLGGAGVGGSIGLITHQVQRYSSASSAADGAKSQVQSDLRSLRDGAKNVVDKVEQKL</sequence>